<dbReference type="EMBL" id="CP036422">
    <property type="protein sequence ID" value="QFU76314.1"/>
    <property type="molecule type" value="Genomic_DNA"/>
</dbReference>
<organism evidence="2 3">
    <name type="scientific">Halioglobus maricola</name>
    <dbReference type="NCBI Taxonomy" id="2601894"/>
    <lineage>
        <taxon>Bacteria</taxon>
        <taxon>Pseudomonadati</taxon>
        <taxon>Pseudomonadota</taxon>
        <taxon>Gammaproteobacteria</taxon>
        <taxon>Cellvibrionales</taxon>
        <taxon>Halieaceae</taxon>
        <taxon>Halioglobus</taxon>
    </lineage>
</organism>
<feature type="transmembrane region" description="Helical" evidence="1">
    <location>
        <begin position="32"/>
        <end position="55"/>
    </location>
</feature>
<accession>A0A5P9NM26</accession>
<evidence type="ECO:0008006" key="4">
    <source>
        <dbReference type="Google" id="ProtNLM"/>
    </source>
</evidence>
<keyword evidence="1" id="KW-0812">Transmembrane</keyword>
<keyword evidence="1" id="KW-0472">Membrane</keyword>
<gene>
    <name evidence="2" type="ORF">EY643_11940</name>
</gene>
<dbReference type="Proteomes" id="UP000326287">
    <property type="component" value="Chromosome"/>
</dbReference>
<evidence type="ECO:0000313" key="3">
    <source>
        <dbReference type="Proteomes" id="UP000326287"/>
    </source>
</evidence>
<dbReference type="Pfam" id="PF07332">
    <property type="entry name" value="Phage_holin_3_6"/>
    <property type="match status" value="1"/>
</dbReference>
<dbReference type="RefSeq" id="WP_153239458.1">
    <property type="nucleotide sequence ID" value="NZ_CP036422.1"/>
</dbReference>
<name>A0A5P9NM26_9GAMM</name>
<evidence type="ECO:0000256" key="1">
    <source>
        <dbReference type="SAM" id="Phobius"/>
    </source>
</evidence>
<keyword evidence="1" id="KW-1133">Transmembrane helix</keyword>
<protein>
    <recommendedName>
        <fullName evidence="4">Phage holin family protein</fullName>
    </recommendedName>
</protein>
<sequence>MSDPVFKLQLLARAELALTEIYARRAATRTGYLAFALVLALLGLGMLNLAGYLALSTSVSPAMAALIMAIANGVIAALVISASRKAGPSEGEERMARELRELAYREVSEDVDEVKARLEHLTGEVTAIGESVNRGASTLKFLIGLLKKG</sequence>
<dbReference type="InterPro" id="IPR009937">
    <property type="entry name" value="Phage_holin_3_6"/>
</dbReference>
<evidence type="ECO:0000313" key="2">
    <source>
        <dbReference type="EMBL" id="QFU76314.1"/>
    </source>
</evidence>
<dbReference type="KEGG" id="halc:EY643_11940"/>
<proteinExistence type="predicted"/>
<feature type="transmembrane region" description="Helical" evidence="1">
    <location>
        <begin position="61"/>
        <end position="80"/>
    </location>
</feature>
<keyword evidence="3" id="KW-1185">Reference proteome</keyword>
<dbReference type="AlphaFoldDB" id="A0A5P9NM26"/>
<reference evidence="2 3" key="1">
    <citation type="submission" date="2019-02" db="EMBL/GenBank/DDBJ databases">
        <authorList>
            <person name="Li S.-H."/>
        </authorList>
    </citation>
    <scope>NUCLEOTIDE SEQUENCE [LARGE SCALE GENOMIC DNA]</scope>
    <source>
        <strain evidence="2 3">IMCC14385</strain>
    </source>
</reference>